<feature type="compositionally biased region" description="Basic and acidic residues" evidence="1">
    <location>
        <begin position="308"/>
        <end position="332"/>
    </location>
</feature>
<protein>
    <submittedName>
        <fullName evidence="2">Uncharacterized protein</fullName>
    </submittedName>
</protein>
<evidence type="ECO:0000313" key="3">
    <source>
        <dbReference type="Proteomes" id="UP000077266"/>
    </source>
</evidence>
<evidence type="ECO:0000256" key="1">
    <source>
        <dbReference type="SAM" id="MobiDB-lite"/>
    </source>
</evidence>
<feature type="compositionally biased region" description="Low complexity" evidence="1">
    <location>
        <begin position="188"/>
        <end position="198"/>
    </location>
</feature>
<reference evidence="2 3" key="1">
    <citation type="journal article" date="2016" name="Mol. Biol. Evol.">
        <title>Comparative Genomics of Early-Diverging Mushroom-Forming Fungi Provides Insights into the Origins of Lignocellulose Decay Capabilities.</title>
        <authorList>
            <person name="Nagy L.G."/>
            <person name="Riley R."/>
            <person name="Tritt A."/>
            <person name="Adam C."/>
            <person name="Daum C."/>
            <person name="Floudas D."/>
            <person name="Sun H."/>
            <person name="Yadav J.S."/>
            <person name="Pangilinan J."/>
            <person name="Larsson K.H."/>
            <person name="Matsuura K."/>
            <person name="Barry K."/>
            <person name="Labutti K."/>
            <person name="Kuo R."/>
            <person name="Ohm R.A."/>
            <person name="Bhattacharya S.S."/>
            <person name="Shirouzu T."/>
            <person name="Yoshinaga Y."/>
            <person name="Martin F.M."/>
            <person name="Grigoriev I.V."/>
            <person name="Hibbett D.S."/>
        </authorList>
    </citation>
    <scope>NUCLEOTIDE SEQUENCE [LARGE SCALE GENOMIC DNA]</scope>
    <source>
        <strain evidence="2 3">HHB12029</strain>
    </source>
</reference>
<accession>A0A165LGX4</accession>
<evidence type="ECO:0000313" key="2">
    <source>
        <dbReference type="EMBL" id="KZV97824.1"/>
    </source>
</evidence>
<dbReference type="EMBL" id="KV425925">
    <property type="protein sequence ID" value="KZV97824.1"/>
    <property type="molecule type" value="Genomic_DNA"/>
</dbReference>
<feature type="region of interest" description="Disordered" evidence="1">
    <location>
        <begin position="175"/>
        <end position="224"/>
    </location>
</feature>
<dbReference type="AlphaFoldDB" id="A0A165LGX4"/>
<feature type="region of interest" description="Disordered" evidence="1">
    <location>
        <begin position="272"/>
        <end position="341"/>
    </location>
</feature>
<sequence length="341" mass="39329">MSAGDTLLVVHNPYGYNPQAKDLGMRSVCSWLDWCLRPPGGRHYAIDCVHFKKKSYDGRIIAVLSSEYDWATEHGCILRCLGAHLWKSFLKPHVYKPDRMDGYKSLIFEFNKAAFTGRRDHVQHFGYTGEFSAPLPMNSTSRDDPSVSIVPAALYPAAVECAIPRMTERLELQVPEKASTVSTSLTSAPQDKAQPPDAARVKQDPYEEEAQQQDALRIGDMKVKDEPADDKSFFARVKQELSEEKKFAVKNDPGFHVKREVRFADYVKPKIKPEQGSRVQREQDDVKPRIKAEPGVKQEFSAHVKHQDRRDERRRYKREDVSDDRRERDPRMAKRQRLERR</sequence>
<proteinExistence type="predicted"/>
<name>A0A165LGX4_EXIGL</name>
<dbReference type="Proteomes" id="UP000077266">
    <property type="component" value="Unassembled WGS sequence"/>
</dbReference>
<gene>
    <name evidence="2" type="ORF">EXIGLDRAFT_832577</name>
</gene>
<organism evidence="2 3">
    <name type="scientific">Exidia glandulosa HHB12029</name>
    <dbReference type="NCBI Taxonomy" id="1314781"/>
    <lineage>
        <taxon>Eukaryota</taxon>
        <taxon>Fungi</taxon>
        <taxon>Dikarya</taxon>
        <taxon>Basidiomycota</taxon>
        <taxon>Agaricomycotina</taxon>
        <taxon>Agaricomycetes</taxon>
        <taxon>Auriculariales</taxon>
        <taxon>Exidiaceae</taxon>
        <taxon>Exidia</taxon>
    </lineage>
</organism>
<feature type="compositionally biased region" description="Basic and acidic residues" evidence="1">
    <location>
        <begin position="272"/>
        <end position="302"/>
    </location>
</feature>
<dbReference type="InParanoid" id="A0A165LGX4"/>
<keyword evidence="3" id="KW-1185">Reference proteome</keyword>